<keyword evidence="3 6" id="KW-0812">Transmembrane</keyword>
<feature type="transmembrane region" description="Helical" evidence="6">
    <location>
        <begin position="21"/>
        <end position="40"/>
    </location>
</feature>
<feature type="transmembrane region" description="Helical" evidence="6">
    <location>
        <begin position="438"/>
        <end position="457"/>
    </location>
</feature>
<dbReference type="Pfam" id="PF00209">
    <property type="entry name" value="SNF"/>
    <property type="match status" value="2"/>
</dbReference>
<keyword evidence="2" id="KW-0813">Transport</keyword>
<organism evidence="7">
    <name type="scientific">marine metagenome</name>
    <dbReference type="NCBI Taxonomy" id="408172"/>
    <lineage>
        <taxon>unclassified sequences</taxon>
        <taxon>metagenomes</taxon>
        <taxon>ecological metagenomes</taxon>
    </lineage>
</organism>
<evidence type="ECO:0000256" key="5">
    <source>
        <dbReference type="ARBA" id="ARBA00023136"/>
    </source>
</evidence>
<feature type="transmembrane region" description="Helical" evidence="6">
    <location>
        <begin position="231"/>
        <end position="255"/>
    </location>
</feature>
<dbReference type="CDD" id="cd10336">
    <property type="entry name" value="SLC6sbd_Tyt1-Like"/>
    <property type="match status" value="1"/>
</dbReference>
<name>A0A382BSM8_9ZZZZ</name>
<dbReference type="InterPro" id="IPR037272">
    <property type="entry name" value="SNS_sf"/>
</dbReference>
<dbReference type="PROSITE" id="PS50267">
    <property type="entry name" value="NA_NEUROTRAN_SYMP_3"/>
    <property type="match status" value="1"/>
</dbReference>
<evidence type="ECO:0000256" key="2">
    <source>
        <dbReference type="ARBA" id="ARBA00022448"/>
    </source>
</evidence>
<evidence type="ECO:0000256" key="4">
    <source>
        <dbReference type="ARBA" id="ARBA00022989"/>
    </source>
</evidence>
<dbReference type="NCBIfam" id="NF037979">
    <property type="entry name" value="Na_transp"/>
    <property type="match status" value="1"/>
</dbReference>
<reference evidence="7" key="1">
    <citation type="submission" date="2018-05" db="EMBL/GenBank/DDBJ databases">
        <authorList>
            <person name="Lanie J.A."/>
            <person name="Ng W.-L."/>
            <person name="Kazmierczak K.M."/>
            <person name="Andrzejewski T.M."/>
            <person name="Davidsen T.M."/>
            <person name="Wayne K.J."/>
            <person name="Tettelin H."/>
            <person name="Glass J.I."/>
            <person name="Rusch D."/>
            <person name="Podicherti R."/>
            <person name="Tsui H.-C.T."/>
            <person name="Winkler M.E."/>
        </authorList>
    </citation>
    <scope>NUCLEOTIDE SEQUENCE</scope>
</reference>
<keyword evidence="4 6" id="KW-1133">Transmembrane helix</keyword>
<feature type="transmembrane region" description="Helical" evidence="6">
    <location>
        <begin position="157"/>
        <end position="177"/>
    </location>
</feature>
<dbReference type="GO" id="GO:0016020">
    <property type="term" value="C:membrane"/>
    <property type="evidence" value="ECO:0007669"/>
    <property type="project" value="UniProtKB-SubCell"/>
</dbReference>
<feature type="transmembrane region" description="Helical" evidence="6">
    <location>
        <begin position="316"/>
        <end position="336"/>
    </location>
</feature>
<dbReference type="PANTHER" id="PTHR42948:SF1">
    <property type="entry name" value="TRANSPORTER"/>
    <property type="match status" value="1"/>
</dbReference>
<sequence>MLNNDVMENETRQSLHGSWSSRLTFILAVTGSAVGLGNIWKFPYMAGLNGGGAFVLVYLFCVFMIGMPVMMSEIMIGRRGRRNPVSTMSLLGEEEGSSTRWKWVGALGVAAGILILSYYSVVAGWTLAYVPKSISGQFVGGSAATISGLFDNFVGDWRSVILAHTIFMGVTIFIVALGVEKGLERAVRFMVPALLFLLLILLFYSITSGSFSEGLKFMFTPDFSVLSWDTVLTAMGLAFFTLSIGMGAIMAYGAYLPDDVSITNATVSVVIADTAIAILAGLVIFPLVFANGLSPQEGPDLVFKTLPLAFGQMKGGVFLATIFFVLLSFAAWTSALGLMEPAVAWIVEKTHHSRGKATFLVGCLIWFIGLGNALSFNELEGFRFLQGTIYDNIDYLTSNMMLPLGGVFITVFAAWVMSQNSTSDELGSTGAIFKSWLFLARYIAPVAILFVFLQVIGLL</sequence>
<keyword evidence="5 6" id="KW-0472">Membrane</keyword>
<dbReference type="AlphaFoldDB" id="A0A382BSM8"/>
<evidence type="ECO:0008006" key="8">
    <source>
        <dbReference type="Google" id="ProtNLM"/>
    </source>
</evidence>
<accession>A0A382BSM8</accession>
<evidence type="ECO:0000313" key="7">
    <source>
        <dbReference type="EMBL" id="SVB16073.1"/>
    </source>
</evidence>
<feature type="transmembrane region" description="Helical" evidence="6">
    <location>
        <begin position="52"/>
        <end position="72"/>
    </location>
</feature>
<evidence type="ECO:0000256" key="1">
    <source>
        <dbReference type="ARBA" id="ARBA00004141"/>
    </source>
</evidence>
<evidence type="ECO:0000256" key="6">
    <source>
        <dbReference type="SAM" id="Phobius"/>
    </source>
</evidence>
<dbReference type="EMBL" id="UINC01030909">
    <property type="protein sequence ID" value="SVB16073.1"/>
    <property type="molecule type" value="Genomic_DNA"/>
</dbReference>
<feature type="transmembrane region" description="Helical" evidence="6">
    <location>
        <begin position="103"/>
        <end position="128"/>
    </location>
</feature>
<dbReference type="PANTHER" id="PTHR42948">
    <property type="entry name" value="TRANSPORTER"/>
    <property type="match status" value="1"/>
</dbReference>
<feature type="transmembrane region" description="Helical" evidence="6">
    <location>
        <begin position="267"/>
        <end position="289"/>
    </location>
</feature>
<feature type="transmembrane region" description="Helical" evidence="6">
    <location>
        <begin position="189"/>
        <end position="211"/>
    </location>
</feature>
<protein>
    <recommendedName>
        <fullName evidence="8">Transporter</fullName>
    </recommendedName>
</protein>
<gene>
    <name evidence="7" type="ORF">METZ01_LOCUS168927</name>
</gene>
<dbReference type="SUPFAM" id="SSF161070">
    <property type="entry name" value="SNF-like"/>
    <property type="match status" value="1"/>
</dbReference>
<dbReference type="InterPro" id="IPR047218">
    <property type="entry name" value="YocR/YhdH-like"/>
</dbReference>
<evidence type="ECO:0000256" key="3">
    <source>
        <dbReference type="ARBA" id="ARBA00022692"/>
    </source>
</evidence>
<dbReference type="InterPro" id="IPR000175">
    <property type="entry name" value="Na/ntran_symport"/>
</dbReference>
<dbReference type="PROSITE" id="PS00610">
    <property type="entry name" value="NA_NEUROTRAN_SYMP_1"/>
    <property type="match status" value="1"/>
</dbReference>
<proteinExistence type="predicted"/>
<feature type="transmembrane region" description="Helical" evidence="6">
    <location>
        <begin position="357"/>
        <end position="376"/>
    </location>
</feature>
<dbReference type="PRINTS" id="PR00176">
    <property type="entry name" value="NANEUSMPORT"/>
</dbReference>
<feature type="transmembrane region" description="Helical" evidence="6">
    <location>
        <begin position="396"/>
        <end position="417"/>
    </location>
</feature>
<comment type="subcellular location">
    <subcellularLocation>
        <location evidence="1">Membrane</location>
        <topology evidence="1">Multi-pass membrane protein</topology>
    </subcellularLocation>
</comment>